<dbReference type="RefSeq" id="WP_206574714.1">
    <property type="nucleotide sequence ID" value="NZ_JAFKCV010000009.1"/>
</dbReference>
<evidence type="ECO:0000259" key="3">
    <source>
        <dbReference type="PROSITE" id="PS50977"/>
    </source>
</evidence>
<dbReference type="InterPro" id="IPR001647">
    <property type="entry name" value="HTH_TetR"/>
</dbReference>
<gene>
    <name evidence="4" type="ORF">J0A66_15310</name>
</gene>
<dbReference type="InterPro" id="IPR009057">
    <property type="entry name" value="Homeodomain-like_sf"/>
</dbReference>
<sequence>MSEADKILDKALQLGSEKGWERLALTDIAQSLHISLAEIYEHYKQKDDLVEAWFDRADRVLLKRGVGREWAGFKPVQRLHTAIFCWLDALGPYRKLTAQMLLYKLEPGHIHLQAAGILRISRTVQWFRETAALRAGNLKRIAQELELTRLYLMTFIRWLKDDSPKQQESRQFLATHLARGDRFDFWS</sequence>
<comment type="caution">
    <text evidence="4">The sequence shown here is derived from an EMBL/GenBank/DDBJ whole genome shotgun (WGS) entry which is preliminary data.</text>
</comment>
<dbReference type="GO" id="GO:0003677">
    <property type="term" value="F:DNA binding"/>
    <property type="evidence" value="ECO:0007669"/>
    <property type="project" value="UniProtKB-UniRule"/>
</dbReference>
<feature type="DNA-binding region" description="H-T-H motif" evidence="2">
    <location>
        <begin position="24"/>
        <end position="43"/>
    </location>
</feature>
<feature type="domain" description="HTH tetR-type" evidence="3">
    <location>
        <begin position="1"/>
        <end position="61"/>
    </location>
</feature>
<protein>
    <submittedName>
        <fullName evidence="4">TetR/AcrR family transcriptional regulator</fullName>
    </submittedName>
</protein>
<keyword evidence="1 2" id="KW-0238">DNA-binding</keyword>
<proteinExistence type="predicted"/>
<evidence type="ECO:0000313" key="5">
    <source>
        <dbReference type="Proteomes" id="UP000664654"/>
    </source>
</evidence>
<name>A0A939DQN2_9ALTE</name>
<evidence type="ECO:0000313" key="4">
    <source>
        <dbReference type="EMBL" id="MBN7826602.1"/>
    </source>
</evidence>
<reference evidence="4" key="1">
    <citation type="submission" date="2021-03" db="EMBL/GenBank/DDBJ databases">
        <title>novel species isolated from a fishpond in China.</title>
        <authorList>
            <person name="Lu H."/>
            <person name="Cai Z."/>
        </authorList>
    </citation>
    <scope>NUCLEOTIDE SEQUENCE</scope>
    <source>
        <strain evidence="4">JCM 30855</strain>
    </source>
</reference>
<organism evidence="4 5">
    <name type="scientific">Bowmanella dokdonensis</name>
    <dbReference type="NCBI Taxonomy" id="751969"/>
    <lineage>
        <taxon>Bacteria</taxon>
        <taxon>Pseudomonadati</taxon>
        <taxon>Pseudomonadota</taxon>
        <taxon>Gammaproteobacteria</taxon>
        <taxon>Alteromonadales</taxon>
        <taxon>Alteromonadaceae</taxon>
        <taxon>Bowmanella</taxon>
    </lineage>
</organism>
<dbReference type="EMBL" id="JAFKCV010000009">
    <property type="protein sequence ID" value="MBN7826602.1"/>
    <property type="molecule type" value="Genomic_DNA"/>
</dbReference>
<dbReference type="AlphaFoldDB" id="A0A939DQN2"/>
<evidence type="ECO:0000256" key="2">
    <source>
        <dbReference type="PROSITE-ProRule" id="PRU00335"/>
    </source>
</evidence>
<accession>A0A939DQN2</accession>
<dbReference type="PROSITE" id="PS50977">
    <property type="entry name" value="HTH_TETR_2"/>
    <property type="match status" value="1"/>
</dbReference>
<evidence type="ECO:0000256" key="1">
    <source>
        <dbReference type="ARBA" id="ARBA00023125"/>
    </source>
</evidence>
<dbReference type="Gene3D" id="1.10.357.10">
    <property type="entry name" value="Tetracycline Repressor, domain 2"/>
    <property type="match status" value="1"/>
</dbReference>
<dbReference type="Pfam" id="PF00440">
    <property type="entry name" value="TetR_N"/>
    <property type="match status" value="1"/>
</dbReference>
<dbReference type="SUPFAM" id="SSF46689">
    <property type="entry name" value="Homeodomain-like"/>
    <property type="match status" value="1"/>
</dbReference>
<dbReference type="Proteomes" id="UP000664654">
    <property type="component" value="Unassembled WGS sequence"/>
</dbReference>
<keyword evidence="5" id="KW-1185">Reference proteome</keyword>
<dbReference type="PRINTS" id="PR00455">
    <property type="entry name" value="HTHTETR"/>
</dbReference>